<accession>A0A1S8MEX8</accession>
<keyword evidence="1" id="KW-0614">Plasmid</keyword>
<dbReference type="EMBL" id="CP096984">
    <property type="protein sequence ID" value="URZ13950.1"/>
    <property type="molecule type" value="Genomic_DNA"/>
</dbReference>
<sequence>MVNKKIEECLKKIKINELLQMDITEFSSFLVSELGIFSCEKDFKIFIIDYITKALYNDNVDFPITYYDKNKESLKNKYIDTKLRSFKS</sequence>
<evidence type="ECO:0000313" key="2">
    <source>
        <dbReference type="Proteomes" id="UP000190951"/>
    </source>
</evidence>
<reference evidence="1 2" key="1">
    <citation type="submission" date="2022-04" db="EMBL/GenBank/DDBJ databases">
        <title>Genome sequence of C. roseum typestrain.</title>
        <authorList>
            <person name="Poehlein A."/>
            <person name="Schoch T."/>
            <person name="Duerre P."/>
            <person name="Daniel R."/>
        </authorList>
    </citation>
    <scope>NUCLEOTIDE SEQUENCE [LARGE SCALE GENOMIC DNA]</scope>
    <source>
        <strain evidence="1 2">DSM 7320</strain>
        <plasmid evidence="1 2">p330</plasmid>
    </source>
</reference>
<protein>
    <submittedName>
        <fullName evidence="1">Uncharacterized protein</fullName>
    </submittedName>
</protein>
<dbReference type="Proteomes" id="UP000190951">
    <property type="component" value="Plasmid p330"/>
</dbReference>
<dbReference type="AlphaFoldDB" id="A0A1S8MEX8"/>
<geneLocation type="plasmid" evidence="1 2">
    <name>p330</name>
</geneLocation>
<dbReference type="KEGG" id="crw:CROST_047280"/>
<evidence type="ECO:0000313" key="1">
    <source>
        <dbReference type="EMBL" id="URZ13950.1"/>
    </source>
</evidence>
<proteinExistence type="predicted"/>
<dbReference type="RefSeq" id="WP_077832514.1">
    <property type="nucleotide sequence ID" value="NZ_CP096984.1"/>
</dbReference>
<organism evidence="1 2">
    <name type="scientific">Clostridium felsineum</name>
    <dbReference type="NCBI Taxonomy" id="36839"/>
    <lineage>
        <taxon>Bacteria</taxon>
        <taxon>Bacillati</taxon>
        <taxon>Bacillota</taxon>
        <taxon>Clostridia</taxon>
        <taxon>Eubacteriales</taxon>
        <taxon>Clostridiaceae</taxon>
        <taxon>Clostridium</taxon>
    </lineage>
</organism>
<gene>
    <name evidence="1" type="ORF">CROST_047280</name>
</gene>
<keyword evidence="2" id="KW-1185">Reference proteome</keyword>
<name>A0A1S8MEX8_9CLOT</name>